<dbReference type="AlphaFoldDB" id="D1LDS6"/>
<evidence type="ECO:0000313" key="2">
    <source>
        <dbReference type="EMBL" id="ACX30991.1"/>
    </source>
</evidence>
<protein>
    <submittedName>
        <fullName evidence="2">Uncharacterized protein ORF175</fullName>
    </submittedName>
</protein>
<dbReference type="EMBL" id="GQ903131">
    <property type="protein sequence ID" value="ACX30991.1"/>
    <property type="molecule type" value="Genomic_DNA"/>
</dbReference>
<reference evidence="2" key="1">
    <citation type="journal article" date="2009" name="BMC Genomics">
        <title>The mitochondrial genomes of the ciliates Euplotes minuta and Euplotes crassus.</title>
        <authorList>
            <person name="de Graaf R.M."/>
            <person name="van Alen T.A."/>
            <person name="Dutilh B.E."/>
            <person name="Kuiper J.W."/>
            <person name="van Zoggel H.J."/>
            <person name="Huynh M.B."/>
            <person name="Gortz H.D."/>
            <person name="Huynen M.A."/>
            <person name="Hackstein J.H."/>
        </authorList>
    </citation>
    <scope>NUCLEOTIDE SEQUENCE</scope>
</reference>
<gene>
    <name evidence="2" type="primary">ORF175</name>
</gene>
<keyword evidence="1" id="KW-0472">Membrane</keyword>
<keyword evidence="2" id="KW-0496">Mitochondrion</keyword>
<evidence type="ECO:0000256" key="1">
    <source>
        <dbReference type="SAM" id="Phobius"/>
    </source>
</evidence>
<name>D1LDS6_EUPCR</name>
<geneLocation type="mitochondrion" evidence="2"/>
<proteinExistence type="predicted"/>
<keyword evidence="1" id="KW-1133">Transmembrane helix</keyword>
<sequence>MIWLRLTGFAHSSFNLFLPPRNRSFRDYASYRLRAGFFFLFNFFILVFAFYLFYTPLHSFRRWNSSKLLNKKYNAKASLRTFSSVYLTIRSVNTFYKTVQRAPMAHRQWSQEQYRFKFFRFRLVAKLPLPPTLLISSNHTAFFNEMFSASAFRSSLISFYRLLFTRKVGFQILLN</sequence>
<feature type="transmembrane region" description="Helical" evidence="1">
    <location>
        <begin position="35"/>
        <end position="54"/>
    </location>
</feature>
<keyword evidence="1" id="KW-0812">Transmembrane</keyword>
<organism evidence="2">
    <name type="scientific">Euplotes crassus</name>
    <dbReference type="NCBI Taxonomy" id="5936"/>
    <lineage>
        <taxon>Eukaryota</taxon>
        <taxon>Sar</taxon>
        <taxon>Alveolata</taxon>
        <taxon>Ciliophora</taxon>
        <taxon>Intramacronucleata</taxon>
        <taxon>Spirotrichea</taxon>
        <taxon>Hypotrichia</taxon>
        <taxon>Euplotida</taxon>
        <taxon>Euplotidae</taxon>
        <taxon>Moneuplotes</taxon>
    </lineage>
</organism>
<accession>D1LDS6</accession>